<dbReference type="AlphaFoldDB" id="A0A812P4D6"/>
<dbReference type="Gene3D" id="3.60.10.10">
    <property type="entry name" value="Endonuclease/exonuclease/phosphatase"/>
    <property type="match status" value="1"/>
</dbReference>
<dbReference type="EMBL" id="CAJNJA010013975">
    <property type="protein sequence ID" value="CAE7333227.1"/>
    <property type="molecule type" value="Genomic_DNA"/>
</dbReference>
<evidence type="ECO:0000256" key="2">
    <source>
        <dbReference type="SAM" id="MobiDB-lite"/>
    </source>
</evidence>
<feature type="coiled-coil region" evidence="1">
    <location>
        <begin position="746"/>
        <end position="801"/>
    </location>
</feature>
<feature type="region of interest" description="Disordered" evidence="2">
    <location>
        <begin position="267"/>
        <end position="297"/>
    </location>
</feature>
<keyword evidence="4" id="KW-1185">Reference proteome</keyword>
<feature type="compositionally biased region" description="Low complexity" evidence="2">
    <location>
        <begin position="322"/>
        <end position="331"/>
    </location>
</feature>
<feature type="compositionally biased region" description="Basic and acidic residues" evidence="2">
    <location>
        <begin position="809"/>
        <end position="821"/>
    </location>
</feature>
<dbReference type="SUPFAM" id="SSF56219">
    <property type="entry name" value="DNase I-like"/>
    <property type="match status" value="1"/>
</dbReference>
<feature type="region of interest" description="Disordered" evidence="2">
    <location>
        <begin position="802"/>
        <end position="826"/>
    </location>
</feature>
<reference evidence="3" key="1">
    <citation type="submission" date="2021-02" db="EMBL/GenBank/DDBJ databases">
        <authorList>
            <person name="Dougan E. K."/>
            <person name="Rhodes N."/>
            <person name="Thang M."/>
            <person name="Chan C."/>
        </authorList>
    </citation>
    <scope>NUCLEOTIDE SEQUENCE</scope>
</reference>
<feature type="compositionally biased region" description="Basic and acidic residues" evidence="2">
    <location>
        <begin position="279"/>
        <end position="297"/>
    </location>
</feature>
<organism evidence="3 4">
    <name type="scientific">Symbiodinium necroappetens</name>
    <dbReference type="NCBI Taxonomy" id="1628268"/>
    <lineage>
        <taxon>Eukaryota</taxon>
        <taxon>Sar</taxon>
        <taxon>Alveolata</taxon>
        <taxon>Dinophyceae</taxon>
        <taxon>Suessiales</taxon>
        <taxon>Symbiodiniaceae</taxon>
        <taxon>Symbiodinium</taxon>
    </lineage>
</organism>
<protein>
    <submittedName>
        <fullName evidence="3">Uncharacterized protein</fullName>
    </submittedName>
</protein>
<evidence type="ECO:0000313" key="4">
    <source>
        <dbReference type="Proteomes" id="UP000601435"/>
    </source>
</evidence>
<feature type="region of interest" description="Disordered" evidence="2">
    <location>
        <begin position="314"/>
        <end position="333"/>
    </location>
</feature>
<accession>A0A812P4D6</accession>
<proteinExistence type="predicted"/>
<feature type="compositionally biased region" description="Acidic residues" evidence="2">
    <location>
        <begin position="443"/>
        <end position="457"/>
    </location>
</feature>
<evidence type="ECO:0000256" key="1">
    <source>
        <dbReference type="SAM" id="Coils"/>
    </source>
</evidence>
<evidence type="ECO:0000313" key="3">
    <source>
        <dbReference type="EMBL" id="CAE7333227.1"/>
    </source>
</evidence>
<gene>
    <name evidence="3" type="ORF">SNEC2469_LOCUS8481</name>
</gene>
<comment type="caution">
    <text evidence="3">The sequence shown here is derived from an EMBL/GenBank/DDBJ whole genome shotgun (WGS) entry which is preliminary data.</text>
</comment>
<feature type="region of interest" description="Disordered" evidence="2">
    <location>
        <begin position="439"/>
        <end position="470"/>
    </location>
</feature>
<dbReference type="InterPro" id="IPR036691">
    <property type="entry name" value="Endo/exonu/phosph_ase_sf"/>
</dbReference>
<keyword evidence="1" id="KW-0175">Coiled coil</keyword>
<dbReference type="OrthoDB" id="25391at2759"/>
<name>A0A812P4D6_9DINO</name>
<sequence length="867" mass="96483">MPGGRGVFCDALSEDLADGRSLDVSFATFVETRLNFTSWVAKYSSGDQKPRLDSLLTQSARREGSMSSRNVVRSFVEGLAASYNGNLKSMLAFCSDEFQEDKSGGIFGRLTERQVGGVPVPNPKKAFIGRSLILPGGAGEGIRICFVSCHFPITQIAAALEDPVQDPLEAAKIALAKTLRKVLRKAHQRSLTDERTIIFVQGDINSRTVLREGEVNDVLLELLEDESLQSAIQQQLEDLPAGRWREAVSHDSVHELPVTYKFSNKKVCQTGNSPARRRERAEQSPKSEESGSDREHYLTIGDVMSKARLQADSVPDLSKVQTTKTTSTTTSKRTEGGLYKRTLATLGQEWLDNWGVAFKQKDFRSFRFPSCADRVIYWASDALYDRMSWELPRGGYEVNHSQLGSDHRPVSLEVILRISEDPIRESKTLKPARSYMTEGFLSEPEDPMSEAEEDGLESCEATPRTVASSPPAFGEVRAVAQSPPLRVRSRFLSKVSALPKGKLQKLWDKSTAAKWSSGLGGSLDGEPAVYKDHNGICAVHSLLRASASGYTPPRYNRLRVNLRFGLYRLRMLGMVRSCMWLHSDAAYHSKSYHKEALRTVYRRRLDHLGLKLQQLDLGGDVENTEREGVPYGNLLGSVQLPGSLQGAQEARYLAMRQALAVIEAQPDGLCGGCAEWQNRHRRDTKQLLQEVAHLRAALQRMLAQMGQLLPAEDVSRLQQELNLDSRLFNQGSKPCITENDLATMKLASVGKEVVNLKAENAALKKRQAESEAELAQQQRRSAALERELRELKQQMAQKEIQAASPEFSFEARRGKPQKTKDLSLFPRSFSKQKEESYLSRCPSRPTVVDMKLASSPSLGRLQLGATP</sequence>
<dbReference type="Proteomes" id="UP000601435">
    <property type="component" value="Unassembled WGS sequence"/>
</dbReference>